<dbReference type="Proteomes" id="UP000186922">
    <property type="component" value="Unassembled WGS sequence"/>
</dbReference>
<dbReference type="InterPro" id="IPR036047">
    <property type="entry name" value="F-box-like_dom_sf"/>
</dbReference>
<keyword evidence="4" id="KW-1185">Reference proteome</keyword>
<dbReference type="Pfam" id="PF12937">
    <property type="entry name" value="F-box-like"/>
    <property type="match status" value="1"/>
</dbReference>
<dbReference type="SUPFAM" id="SSF81383">
    <property type="entry name" value="F-box domain"/>
    <property type="match status" value="1"/>
</dbReference>
<feature type="region of interest" description="Disordered" evidence="1">
    <location>
        <begin position="1"/>
        <end position="32"/>
    </location>
</feature>
<dbReference type="OrthoDB" id="3219396at2759"/>
<dbReference type="AlphaFoldDB" id="A0A1D1UR26"/>
<accession>A0A1D1UR26</accession>
<proteinExistence type="predicted"/>
<evidence type="ECO:0000313" key="4">
    <source>
        <dbReference type="Proteomes" id="UP000186922"/>
    </source>
</evidence>
<dbReference type="InterPro" id="IPR001810">
    <property type="entry name" value="F-box_dom"/>
</dbReference>
<gene>
    <name evidence="3" type="primary">RvY_03224-1</name>
    <name evidence="3" type="synonym">RvY_03224.1</name>
    <name evidence="3" type="ORF">RvY_03224</name>
</gene>
<dbReference type="PROSITE" id="PS50181">
    <property type="entry name" value="FBOX"/>
    <property type="match status" value="1"/>
</dbReference>
<comment type="caution">
    <text evidence="3">The sequence shown here is derived from an EMBL/GenBank/DDBJ whole genome shotgun (WGS) entry which is preliminary data.</text>
</comment>
<feature type="compositionally biased region" description="Low complexity" evidence="1">
    <location>
        <begin position="1"/>
        <end position="13"/>
    </location>
</feature>
<protein>
    <recommendedName>
        <fullName evidence="2">F-box domain-containing protein</fullName>
    </recommendedName>
</protein>
<organism evidence="3 4">
    <name type="scientific">Ramazzottius varieornatus</name>
    <name type="common">Water bear</name>
    <name type="synonym">Tardigrade</name>
    <dbReference type="NCBI Taxonomy" id="947166"/>
    <lineage>
        <taxon>Eukaryota</taxon>
        <taxon>Metazoa</taxon>
        <taxon>Ecdysozoa</taxon>
        <taxon>Tardigrada</taxon>
        <taxon>Eutardigrada</taxon>
        <taxon>Parachela</taxon>
        <taxon>Hypsibioidea</taxon>
        <taxon>Ramazzottiidae</taxon>
        <taxon>Ramazzottius</taxon>
    </lineage>
</organism>
<evidence type="ECO:0000313" key="3">
    <source>
        <dbReference type="EMBL" id="GAU90865.1"/>
    </source>
</evidence>
<evidence type="ECO:0000259" key="2">
    <source>
        <dbReference type="PROSITE" id="PS50181"/>
    </source>
</evidence>
<dbReference type="CDD" id="cd09917">
    <property type="entry name" value="F-box_SF"/>
    <property type="match status" value="1"/>
</dbReference>
<feature type="domain" description="F-box" evidence="2">
    <location>
        <begin position="131"/>
        <end position="178"/>
    </location>
</feature>
<evidence type="ECO:0000256" key="1">
    <source>
        <dbReference type="SAM" id="MobiDB-lite"/>
    </source>
</evidence>
<reference evidence="3 4" key="1">
    <citation type="journal article" date="2016" name="Nat. Commun.">
        <title>Extremotolerant tardigrade genome and improved radiotolerance of human cultured cells by tardigrade-unique protein.</title>
        <authorList>
            <person name="Hashimoto T."/>
            <person name="Horikawa D.D."/>
            <person name="Saito Y."/>
            <person name="Kuwahara H."/>
            <person name="Kozuka-Hata H."/>
            <person name="Shin-I T."/>
            <person name="Minakuchi Y."/>
            <person name="Ohishi K."/>
            <person name="Motoyama A."/>
            <person name="Aizu T."/>
            <person name="Enomoto A."/>
            <person name="Kondo K."/>
            <person name="Tanaka S."/>
            <person name="Hara Y."/>
            <person name="Koshikawa S."/>
            <person name="Sagara H."/>
            <person name="Miura T."/>
            <person name="Yokobori S."/>
            <person name="Miyagawa K."/>
            <person name="Suzuki Y."/>
            <person name="Kubo T."/>
            <person name="Oyama M."/>
            <person name="Kohara Y."/>
            <person name="Fujiyama A."/>
            <person name="Arakawa K."/>
            <person name="Katayama T."/>
            <person name="Toyoda A."/>
            <person name="Kunieda T."/>
        </authorList>
    </citation>
    <scope>NUCLEOTIDE SEQUENCE [LARGE SCALE GENOMIC DNA]</scope>
    <source>
        <strain evidence="3 4">YOKOZUNA-1</strain>
    </source>
</reference>
<sequence length="443" mass="49667">MPVAALSSVSLTSAKRKDDGADQSGSGQASVKMLKREDAPSLTYVIHNLPKNVKYSKIESFLSPYQARAIDLQKAYGPLRLVQVELATAAEEAWVFAKKDGTKFHLINSQLPRFVFLRSPQQTQADIEQLPAAFAALPDTILFSIFTYFDYLSRVRLSRVCQKWRGELGRGRTAAKRIAYINYTAISKVPTFPKFRISSQLTHLIIRVKSYAAIKALKFSISHHILPAILDEVWLAVKYIRLLNCQLAIGATVTKVSRGGQTTTAGLFEQVTSRRQWKLTIKCSEVLLQATDRSATWMQSLIRYCATANLLWPYGMEQASWLNSCLGQIRKNDPEHMQTIHNHATSDFAGQYGHCPYLLAPAEHNVMLAGRRLNKLDLAMVAGYVQLANKSASVTNGRYLDYAFSKKLLLPPQLMPDTVHFDESFPAHKALAITFKREVNIEA</sequence>
<dbReference type="Gene3D" id="1.20.1280.50">
    <property type="match status" value="1"/>
</dbReference>
<name>A0A1D1UR26_RAMVA</name>
<dbReference type="EMBL" id="BDGG01000001">
    <property type="protein sequence ID" value="GAU90865.1"/>
    <property type="molecule type" value="Genomic_DNA"/>
</dbReference>